<organism evidence="1 2">
    <name type="scientific">Pistacia atlantica</name>
    <dbReference type="NCBI Taxonomy" id="434234"/>
    <lineage>
        <taxon>Eukaryota</taxon>
        <taxon>Viridiplantae</taxon>
        <taxon>Streptophyta</taxon>
        <taxon>Embryophyta</taxon>
        <taxon>Tracheophyta</taxon>
        <taxon>Spermatophyta</taxon>
        <taxon>Magnoliopsida</taxon>
        <taxon>eudicotyledons</taxon>
        <taxon>Gunneridae</taxon>
        <taxon>Pentapetalae</taxon>
        <taxon>rosids</taxon>
        <taxon>malvids</taxon>
        <taxon>Sapindales</taxon>
        <taxon>Anacardiaceae</taxon>
        <taxon>Pistacia</taxon>
    </lineage>
</organism>
<protein>
    <submittedName>
        <fullName evidence="1">Uncharacterized protein</fullName>
    </submittedName>
</protein>
<evidence type="ECO:0000313" key="1">
    <source>
        <dbReference type="EMBL" id="KAJ0094505.1"/>
    </source>
</evidence>
<reference evidence="2" key="1">
    <citation type="journal article" date="2023" name="G3 (Bethesda)">
        <title>Genome assembly and association tests identify interacting loci associated with vigor, precocity, and sex in interspecific pistachio rootstocks.</title>
        <authorList>
            <person name="Palmer W."/>
            <person name="Jacygrad E."/>
            <person name="Sagayaradj S."/>
            <person name="Cavanaugh K."/>
            <person name="Han R."/>
            <person name="Bertier L."/>
            <person name="Beede B."/>
            <person name="Kafkas S."/>
            <person name="Golino D."/>
            <person name="Preece J."/>
            <person name="Michelmore R."/>
        </authorList>
    </citation>
    <scope>NUCLEOTIDE SEQUENCE [LARGE SCALE GENOMIC DNA]</scope>
</reference>
<keyword evidence="2" id="KW-1185">Reference proteome</keyword>
<dbReference type="EMBL" id="CM047902">
    <property type="protein sequence ID" value="KAJ0094505.1"/>
    <property type="molecule type" value="Genomic_DNA"/>
</dbReference>
<comment type="caution">
    <text evidence="1">The sequence shown here is derived from an EMBL/GenBank/DDBJ whole genome shotgun (WGS) entry which is preliminary data.</text>
</comment>
<accession>A0ACC1B6G9</accession>
<proteinExistence type="predicted"/>
<sequence length="596" mass="65223">MQTQQFSILEPWTTRPSDFGTFVIHGGDETEKTIRGNQFSITKESSSHLGHADALSISDNGDKSAETRVDGGGNVVVSNNLIAESNAAAQTIKASSPSITVSPDENLRINNISQGQVGGGINRISSTTKNESASRKSFCIARQKKKRVDGGGNVVVSNKLIAESNAAAQTIKASSPSITVSPDENLRINNISQGQVRGGINRISSTTKNESASRKAFALQDKLWSIYAAGNTVPIPFLRATDISPISLLSDNVVGAMRRDNSETVAVEALQELFTGDGQSKKGRRGQNEMPLPSNVYQRLTSSSTLLNLAQALAYHKMCYEEMPLQELQANQEQQTIQNLCDTLRTILRQFSLAIKTADKTGRTTHSFQWHTPQFVVQVPGFPDNIERNSEGEFLGEINSIPISPEEHCMCACLTGSLILQMLEALAQQRYEDEEETEEGETTDGWEEEDEAEPELGDGGDGGGVVLQGVSWGERALSIAHEVLLLFGNDIKLYAFKNTPRGYVYHWRSFKTIVKNTRKKLDEVGAQGEIPDDLALEVSTPSAERILKVPDDLSRFKDLPVTVCYEDAESDCTEKDGVFLLENIEIGFRELCLEVG</sequence>
<dbReference type="Proteomes" id="UP001164250">
    <property type="component" value="Chromosome 6"/>
</dbReference>
<name>A0ACC1B6G9_9ROSI</name>
<evidence type="ECO:0000313" key="2">
    <source>
        <dbReference type="Proteomes" id="UP001164250"/>
    </source>
</evidence>
<gene>
    <name evidence="1" type="ORF">Patl1_16701</name>
</gene>